<dbReference type="SUPFAM" id="SSF52540">
    <property type="entry name" value="P-loop containing nucleoside triphosphate hydrolases"/>
    <property type="match status" value="1"/>
</dbReference>
<dbReference type="RefSeq" id="XP_022245126.1">
    <property type="nucleotide sequence ID" value="XM_022389418.1"/>
</dbReference>
<dbReference type="PANTHER" id="PTHR45704">
    <property type="entry name" value="RAS-LIKE FAMILY MEMBER 11"/>
    <property type="match status" value="1"/>
</dbReference>
<evidence type="ECO:0000256" key="3">
    <source>
        <dbReference type="ARBA" id="ARBA00022801"/>
    </source>
</evidence>
<dbReference type="NCBIfam" id="TIGR00231">
    <property type="entry name" value="small_GTP"/>
    <property type="match status" value="1"/>
</dbReference>
<comment type="catalytic activity">
    <reaction evidence="4">
        <text>GTP + H2O = GDP + phosphate + H(+)</text>
        <dbReference type="Rhea" id="RHEA:19669"/>
        <dbReference type="ChEBI" id="CHEBI:15377"/>
        <dbReference type="ChEBI" id="CHEBI:15378"/>
        <dbReference type="ChEBI" id="CHEBI:37565"/>
        <dbReference type="ChEBI" id="CHEBI:43474"/>
        <dbReference type="ChEBI" id="CHEBI:58189"/>
        <dbReference type="EC" id="3.6.5.2"/>
    </reaction>
</comment>
<dbReference type="GeneID" id="106462220"/>
<dbReference type="CDD" id="cd00876">
    <property type="entry name" value="Ras"/>
    <property type="match status" value="1"/>
</dbReference>
<evidence type="ECO:0000256" key="1">
    <source>
        <dbReference type="ARBA" id="ARBA00008344"/>
    </source>
</evidence>
<dbReference type="Gene3D" id="3.40.50.300">
    <property type="entry name" value="P-loop containing nucleotide triphosphate hydrolases"/>
    <property type="match status" value="1"/>
</dbReference>
<reference evidence="7" key="1">
    <citation type="submission" date="2025-08" db="UniProtKB">
        <authorList>
            <consortium name="RefSeq"/>
        </authorList>
    </citation>
    <scope>IDENTIFICATION</scope>
    <source>
        <tissue evidence="7">Muscle</tissue>
    </source>
</reference>
<dbReference type="InterPro" id="IPR027417">
    <property type="entry name" value="P-loop_NTPase"/>
</dbReference>
<organism evidence="6 7">
    <name type="scientific">Limulus polyphemus</name>
    <name type="common">Atlantic horseshoe crab</name>
    <dbReference type="NCBI Taxonomy" id="6850"/>
    <lineage>
        <taxon>Eukaryota</taxon>
        <taxon>Metazoa</taxon>
        <taxon>Ecdysozoa</taxon>
        <taxon>Arthropoda</taxon>
        <taxon>Chelicerata</taxon>
        <taxon>Merostomata</taxon>
        <taxon>Xiphosura</taxon>
        <taxon>Limulidae</taxon>
        <taxon>Limulus</taxon>
    </lineage>
</organism>
<dbReference type="PROSITE" id="PS51421">
    <property type="entry name" value="RAS"/>
    <property type="match status" value="1"/>
</dbReference>
<protein>
    <recommendedName>
        <fullName evidence="2">small monomeric GTPase</fullName>
        <ecNumber evidence="2">3.6.5.2</ecNumber>
    </recommendedName>
</protein>
<dbReference type="InterPro" id="IPR051065">
    <property type="entry name" value="Ras-related_GTPase"/>
</dbReference>
<comment type="similarity">
    <text evidence="1">Belongs to the small GTPase superfamily. Ras family.</text>
</comment>
<dbReference type="InterPro" id="IPR005225">
    <property type="entry name" value="Small_GTP-bd"/>
</dbReference>
<keyword evidence="3" id="KW-0378">Hydrolase</keyword>
<dbReference type="PRINTS" id="PR00449">
    <property type="entry name" value="RASTRNSFRMNG"/>
</dbReference>
<feature type="region of interest" description="Disordered" evidence="5">
    <location>
        <begin position="1"/>
        <end position="22"/>
    </location>
</feature>
<gene>
    <name evidence="7" type="primary">LOC106462220</name>
</gene>
<dbReference type="Proteomes" id="UP000694941">
    <property type="component" value="Unplaced"/>
</dbReference>
<dbReference type="SMART" id="SM00173">
    <property type="entry name" value="RAS"/>
    <property type="match status" value="1"/>
</dbReference>
<sequence length="247" mass="27698">MSRLGRHGVGSSPACQESSVAREASSSNGFVKDFFRVVNNGHLGTSQKMTKPADSRLVLLGNPGVGKSALVVRFITKRFIWEYDPTLECTYRHTTMVDDENVSMEILDTAGKGESIHQEGNINWGEGFLLVYSTTDRESFEDIVNLHQHIASVKKTQNFSCVLVGNKNDLTHERKVGQEEAEQLAVDLSCCFFECSACDGGEAVDESFKELHRDVVRRRMVNSMRRRRSSAQQVKQVLNKMFTKINS</sequence>
<proteinExistence type="inferred from homology"/>
<evidence type="ECO:0000256" key="2">
    <source>
        <dbReference type="ARBA" id="ARBA00011984"/>
    </source>
</evidence>
<dbReference type="Pfam" id="PF00071">
    <property type="entry name" value="Ras"/>
    <property type="match status" value="1"/>
</dbReference>
<evidence type="ECO:0000313" key="7">
    <source>
        <dbReference type="RefSeq" id="XP_022245126.1"/>
    </source>
</evidence>
<dbReference type="SMART" id="SM00175">
    <property type="entry name" value="RAB"/>
    <property type="match status" value="1"/>
</dbReference>
<dbReference type="InterPro" id="IPR001806">
    <property type="entry name" value="Small_GTPase"/>
</dbReference>
<name>A0ABM1SNC0_LIMPO</name>
<dbReference type="SMART" id="SM00174">
    <property type="entry name" value="RHO"/>
    <property type="match status" value="1"/>
</dbReference>
<dbReference type="EC" id="3.6.5.2" evidence="2"/>
<dbReference type="PROSITE" id="PS51419">
    <property type="entry name" value="RAB"/>
    <property type="match status" value="1"/>
</dbReference>
<evidence type="ECO:0000313" key="6">
    <source>
        <dbReference type="Proteomes" id="UP000694941"/>
    </source>
</evidence>
<evidence type="ECO:0000256" key="5">
    <source>
        <dbReference type="SAM" id="MobiDB-lite"/>
    </source>
</evidence>
<evidence type="ECO:0000256" key="4">
    <source>
        <dbReference type="ARBA" id="ARBA00048098"/>
    </source>
</evidence>
<keyword evidence="6" id="KW-1185">Reference proteome</keyword>
<feature type="compositionally biased region" description="Polar residues" evidence="5">
    <location>
        <begin position="13"/>
        <end position="22"/>
    </location>
</feature>
<accession>A0ABM1SNC0</accession>